<dbReference type="InterPro" id="IPR036390">
    <property type="entry name" value="WH_DNA-bd_sf"/>
</dbReference>
<feature type="region of interest" description="Disordered" evidence="13">
    <location>
        <begin position="415"/>
        <end position="442"/>
    </location>
</feature>
<dbReference type="InterPro" id="IPR003316">
    <property type="entry name" value="E2F_WHTH_DNA-bd_dom"/>
</dbReference>
<evidence type="ECO:0000256" key="10">
    <source>
        <dbReference type="ARBA" id="ARBA00039673"/>
    </source>
</evidence>
<feature type="region of interest" description="Disordered" evidence="13">
    <location>
        <begin position="1"/>
        <end position="24"/>
    </location>
</feature>
<evidence type="ECO:0000256" key="2">
    <source>
        <dbReference type="ARBA" id="ARBA00010940"/>
    </source>
</evidence>
<dbReference type="GO" id="GO:0045944">
    <property type="term" value="P:positive regulation of transcription by RNA polymerase II"/>
    <property type="evidence" value="ECO:0007669"/>
    <property type="project" value="Ensembl"/>
</dbReference>
<dbReference type="KEGG" id="clum:117727249"/>
<evidence type="ECO:0000256" key="3">
    <source>
        <dbReference type="ARBA" id="ARBA00022491"/>
    </source>
</evidence>
<keyword evidence="4 12" id="KW-0805">Transcription regulation</keyword>
<protein>
    <recommendedName>
        <fullName evidence="10">Transcription factor E2F8</fullName>
    </recommendedName>
</protein>
<keyword evidence="8 12" id="KW-0539">Nucleus</keyword>
<dbReference type="GeneID" id="117727249"/>
<keyword evidence="5 12" id="KW-0238">DNA-binding</keyword>
<dbReference type="Pfam" id="PF02319">
    <property type="entry name" value="WHD_E2F_TDP"/>
    <property type="match status" value="2"/>
</dbReference>
<dbReference type="FunFam" id="1.10.10.10:FF:000100">
    <property type="entry name" value="E2F transcription factor 8"/>
    <property type="match status" value="1"/>
</dbReference>
<evidence type="ECO:0000256" key="5">
    <source>
        <dbReference type="ARBA" id="ARBA00023125"/>
    </source>
</evidence>
<dbReference type="FunFam" id="1.10.10.10:FF:000073">
    <property type="entry name" value="E2F transcription factor 8"/>
    <property type="match status" value="1"/>
</dbReference>
<name>A0A8C3B1A5_CYCLU</name>
<evidence type="ECO:0000256" key="1">
    <source>
        <dbReference type="ARBA" id="ARBA00004123"/>
    </source>
</evidence>
<comment type="subcellular location">
    <subcellularLocation>
        <location evidence="1 12">Nucleus</location>
    </subcellularLocation>
</comment>
<evidence type="ECO:0000256" key="8">
    <source>
        <dbReference type="ARBA" id="ARBA00023242"/>
    </source>
</evidence>
<dbReference type="OrthoDB" id="5318at2759"/>
<dbReference type="CTD" id="79733"/>
<feature type="region of interest" description="Disordered" evidence="13">
    <location>
        <begin position="365"/>
        <end position="391"/>
    </location>
</feature>
<dbReference type="GO" id="GO:0008045">
    <property type="term" value="P:motor neuron axon guidance"/>
    <property type="evidence" value="ECO:0007669"/>
    <property type="project" value="Ensembl"/>
</dbReference>
<evidence type="ECO:0000256" key="7">
    <source>
        <dbReference type="ARBA" id="ARBA00023163"/>
    </source>
</evidence>
<sequence length="871" mass="95203">MGPLTTPKKGREAGSVDPWTPTSNLKMLISAASPDIRNREKELCMDNDDRDGLDASQDTENGEELEKMISRKEKSLGLLCHKFLARYPDYPNPALNNDICLDDVATELSVERRRIYDIMNVLESLHMVSRSAKNRYTWHGRTKLAQTLAILKQVGEDQRYGQQMLHIRQRLLDKEFDLDGEEKENEEAAKLESGEQGQKELFFVELPGVEFKAASVNSRKDKSLRVMSQKFVMLFLVSDPRVVSLDVAAKILIGEDQGADQDKNKFKTKVRRLYDIANVLRSLKLIEKVHVTEMRGRKPAFEWVGPDEFPQVKDLESSTSECATAKKSVLESRASVDNCAKKLFSSPGAKRGFTRHPSLIKLAKSIQDDRRKINSAPSSPARSDSSTASSRNKMAQLAAICKLELDQKSRIRVEASKPAAAAEADTAATRRETPSVSMEPPQALLLTPTPETIVHLTPNTPLAALPPGSVAYIPTQCSPLIPVLLQQQQHRGGMPYAVYLQSSSPRPTSLVRPQPTSLAVRSMTFEDKAGQSPTGQCAAMSLPAFRASDVSPLVLKRLLLDSALESSPSKAKRADPSCKETSPKLCEILQARLKARQLSSRPSPRALHLDPEFVNTPAGAVAHQTLAQTLETFLDREDSENGLTAVRVVPLTPGHLHAETLVPAGYLIPISQQSLISYNSAIQDSGRESNKASTPTYNIYQTPTAGSRPALAQEITPISLRFHKPAAATSPHAIQQGHRLHSPSPAILNFTLQNLGLISSPGNAFAALPTPECVNTLPSPLALQQRGMVFIKPVSPVPVQQPVSGQPMALFSVQQPLMTTPKGTGLPQQSFFHTPVPGSPLAAMVTTTGGHLAPKTVYIPQRKLDVATEDS</sequence>
<dbReference type="InterPro" id="IPR015633">
    <property type="entry name" value="E2F"/>
</dbReference>
<evidence type="ECO:0000256" key="12">
    <source>
        <dbReference type="RuleBase" id="RU003796"/>
    </source>
</evidence>
<evidence type="ECO:0000256" key="11">
    <source>
        <dbReference type="ARBA" id="ARBA00058973"/>
    </source>
</evidence>
<dbReference type="GO" id="GO:0002040">
    <property type="term" value="P:sprouting angiogenesis"/>
    <property type="evidence" value="ECO:0007669"/>
    <property type="project" value="Ensembl"/>
</dbReference>
<keyword evidence="16" id="KW-1185">Reference proteome</keyword>
<comment type="function">
    <text evidence="11">Atypical E2F transcription factor that participates in various processes such as angiogenesis and polyploidization of specialized cells. Mainly acts as a transcription repressor that binds DNA independently of DP proteins and specifically recognizes the E2 recognition site 5'-TTTC[CG]CGC-3'. Directly represses transcription of classical E2F transcription factors such as e2f1. Acts as a regulator of S-phase by recognizing and binding the E2-related site 5'-TTCCCGCC-3' and mediating repression of G1/S-regulated genes. Acts as a promoter of sprouting angiogenesis, possibly by acting as a transcription activator and promoting expression of vegfa.</text>
</comment>
<evidence type="ECO:0000313" key="16">
    <source>
        <dbReference type="Proteomes" id="UP000694565"/>
    </source>
</evidence>
<dbReference type="Proteomes" id="UP000694565">
    <property type="component" value="Unplaced"/>
</dbReference>
<dbReference type="GeneTree" id="ENSGT00940000158651"/>
<keyword evidence="9" id="KW-0131">Cell cycle</keyword>
<feature type="region of interest" description="Disordered" evidence="13">
    <location>
        <begin position="685"/>
        <end position="704"/>
    </location>
</feature>
<dbReference type="GO" id="GO:0090575">
    <property type="term" value="C:RNA polymerase II transcription regulator complex"/>
    <property type="evidence" value="ECO:0007669"/>
    <property type="project" value="TreeGrafter"/>
</dbReference>
<reference evidence="15" key="1">
    <citation type="submission" date="2025-08" db="UniProtKB">
        <authorList>
            <consortium name="Ensembl"/>
        </authorList>
    </citation>
    <scope>IDENTIFICATION</scope>
</reference>
<dbReference type="PANTHER" id="PTHR12081">
    <property type="entry name" value="TRANSCRIPTION FACTOR E2F"/>
    <property type="match status" value="1"/>
</dbReference>
<evidence type="ECO:0000259" key="14">
    <source>
        <dbReference type="SMART" id="SM01372"/>
    </source>
</evidence>
<comment type="similarity">
    <text evidence="2 12">Belongs to the E2F/DP family.</text>
</comment>
<evidence type="ECO:0000313" key="15">
    <source>
        <dbReference type="Ensembl" id="ENSCLMP00005049713.1"/>
    </source>
</evidence>
<dbReference type="GO" id="GO:0000981">
    <property type="term" value="F:DNA-binding transcription factor activity, RNA polymerase II-specific"/>
    <property type="evidence" value="ECO:0007669"/>
    <property type="project" value="TreeGrafter"/>
</dbReference>
<evidence type="ECO:0000256" key="9">
    <source>
        <dbReference type="ARBA" id="ARBA00023306"/>
    </source>
</evidence>
<keyword evidence="3" id="KW-0678">Repressor</keyword>
<dbReference type="GO" id="GO:0001946">
    <property type="term" value="P:lymphangiogenesis"/>
    <property type="evidence" value="ECO:0007669"/>
    <property type="project" value="Ensembl"/>
</dbReference>
<dbReference type="GO" id="GO:0000978">
    <property type="term" value="F:RNA polymerase II cis-regulatory region sequence-specific DNA binding"/>
    <property type="evidence" value="ECO:0007669"/>
    <property type="project" value="InterPro"/>
</dbReference>
<dbReference type="Gene3D" id="1.10.10.10">
    <property type="entry name" value="Winged helix-like DNA-binding domain superfamily/Winged helix DNA-binding domain"/>
    <property type="match status" value="2"/>
</dbReference>
<dbReference type="AlphaFoldDB" id="A0A8C3B1A5"/>
<reference evidence="15" key="2">
    <citation type="submission" date="2025-09" db="UniProtKB">
        <authorList>
            <consortium name="Ensembl"/>
        </authorList>
    </citation>
    <scope>IDENTIFICATION</scope>
</reference>
<dbReference type="SUPFAM" id="SSF46785">
    <property type="entry name" value="Winged helix' DNA-binding domain"/>
    <property type="match status" value="2"/>
</dbReference>
<feature type="domain" description="E2F/DP family winged-helix DNA-binding" evidence="14">
    <location>
        <begin position="219"/>
        <end position="305"/>
    </location>
</feature>
<keyword evidence="7 12" id="KW-0804">Transcription</keyword>
<accession>A0A8C3B1A5</accession>
<feature type="compositionally biased region" description="Polar residues" evidence="13">
    <location>
        <begin position="691"/>
        <end position="704"/>
    </location>
</feature>
<evidence type="ECO:0000256" key="13">
    <source>
        <dbReference type="SAM" id="MobiDB-lite"/>
    </source>
</evidence>
<keyword evidence="6" id="KW-0010">Activator</keyword>
<dbReference type="Ensembl" id="ENSCLMT00005051367.1">
    <property type="protein sequence ID" value="ENSCLMP00005049713.1"/>
    <property type="gene ID" value="ENSCLMG00005022617.1"/>
</dbReference>
<evidence type="ECO:0000256" key="6">
    <source>
        <dbReference type="ARBA" id="ARBA00023159"/>
    </source>
</evidence>
<feature type="compositionally biased region" description="Low complexity" evidence="13">
    <location>
        <begin position="375"/>
        <end position="391"/>
    </location>
</feature>
<proteinExistence type="inferred from homology"/>
<organism evidence="15 16">
    <name type="scientific">Cyclopterus lumpus</name>
    <name type="common">Lumpsucker</name>
    <dbReference type="NCBI Taxonomy" id="8103"/>
    <lineage>
        <taxon>Eukaryota</taxon>
        <taxon>Metazoa</taxon>
        <taxon>Chordata</taxon>
        <taxon>Craniata</taxon>
        <taxon>Vertebrata</taxon>
        <taxon>Euteleostomi</taxon>
        <taxon>Actinopterygii</taxon>
        <taxon>Neopterygii</taxon>
        <taxon>Teleostei</taxon>
        <taxon>Neoteleostei</taxon>
        <taxon>Acanthomorphata</taxon>
        <taxon>Eupercaria</taxon>
        <taxon>Perciformes</taxon>
        <taxon>Cottioidei</taxon>
        <taxon>Cottales</taxon>
        <taxon>Cyclopteridae</taxon>
        <taxon>Cyclopterus</taxon>
    </lineage>
</organism>
<feature type="compositionally biased region" description="Low complexity" evidence="13">
    <location>
        <begin position="416"/>
        <end position="427"/>
    </location>
</feature>
<dbReference type="SMART" id="SM01372">
    <property type="entry name" value="E2F_TDP"/>
    <property type="match status" value="2"/>
</dbReference>
<dbReference type="InterPro" id="IPR036388">
    <property type="entry name" value="WH-like_DNA-bd_sf"/>
</dbReference>
<evidence type="ECO:0000256" key="4">
    <source>
        <dbReference type="ARBA" id="ARBA00023015"/>
    </source>
</evidence>
<dbReference type="PANTHER" id="PTHR12081:SF40">
    <property type="entry name" value="TRANSCRIPTION FACTOR E2F8"/>
    <property type="match status" value="1"/>
</dbReference>
<dbReference type="GO" id="GO:0045892">
    <property type="term" value="P:negative regulation of DNA-templated transcription"/>
    <property type="evidence" value="ECO:0007669"/>
    <property type="project" value="Ensembl"/>
</dbReference>
<gene>
    <name evidence="15" type="primary">e2f8</name>
</gene>
<feature type="domain" description="E2F/DP family winged-helix DNA-binding" evidence="14">
    <location>
        <begin position="71"/>
        <end position="140"/>
    </location>
</feature>
<dbReference type="RefSeq" id="XP_034383334.1">
    <property type="nucleotide sequence ID" value="XM_034527443.1"/>
</dbReference>